<dbReference type="Proteomes" id="UP000195963">
    <property type="component" value="Unassembled WGS sequence"/>
</dbReference>
<dbReference type="EMBL" id="FYAK01000001">
    <property type="protein sequence ID" value="SMY32222.1"/>
    <property type="molecule type" value="Genomic_DNA"/>
</dbReference>
<dbReference type="AlphaFoldDB" id="A0A1Y6M6N8"/>
<gene>
    <name evidence="1" type="ORF">PMAL9190_00417</name>
</gene>
<accession>A0A1Y6M6N8</accession>
<keyword evidence="2" id="KW-1185">Reference proteome</keyword>
<organism evidence="1 2">
    <name type="scientific">Photobacterium malacitanum</name>
    <dbReference type="NCBI Taxonomy" id="2204294"/>
    <lineage>
        <taxon>Bacteria</taxon>
        <taxon>Pseudomonadati</taxon>
        <taxon>Pseudomonadota</taxon>
        <taxon>Gammaproteobacteria</taxon>
        <taxon>Vibrionales</taxon>
        <taxon>Vibrionaceae</taxon>
        <taxon>Photobacterium</taxon>
    </lineage>
</organism>
<sequence>MTKDCRNYFRLKSENKNVELQVCKISWNGPHMPITKWETVKVFETIELSEVDKEIISILNDPSYFIKCEKCHEYNLLGHMFREKMCQKCASFYLDIVY</sequence>
<protein>
    <submittedName>
        <fullName evidence="1">Uncharacterized protein</fullName>
    </submittedName>
</protein>
<evidence type="ECO:0000313" key="1">
    <source>
        <dbReference type="EMBL" id="SMY32222.1"/>
    </source>
</evidence>
<proteinExistence type="predicted"/>
<reference evidence="2" key="1">
    <citation type="submission" date="2017-06" db="EMBL/GenBank/DDBJ databases">
        <authorList>
            <person name="Rodrigo-Torres L."/>
            <person name="Arahal R.D."/>
            <person name="Lucena T."/>
        </authorList>
    </citation>
    <scope>NUCLEOTIDE SEQUENCE [LARGE SCALE GENOMIC DNA]</scope>
    <source>
        <strain evidence="2">CECT 9190</strain>
    </source>
</reference>
<evidence type="ECO:0000313" key="2">
    <source>
        <dbReference type="Proteomes" id="UP000195963"/>
    </source>
</evidence>
<name>A0A1Y6M6N8_9GAMM</name>
<dbReference type="RefSeq" id="WP_087843703.1">
    <property type="nucleotide sequence ID" value="NZ_FYAK01000001.1"/>
</dbReference>